<evidence type="ECO:0000259" key="8">
    <source>
        <dbReference type="Pfam" id="PF08439"/>
    </source>
</evidence>
<reference evidence="9 10" key="1">
    <citation type="submission" date="2015-06" db="EMBL/GenBank/DDBJ databases">
        <title>Draft genome sequence of the purine-degrading Clostridium cylindrosporum HC-1 (DSM 605).</title>
        <authorList>
            <person name="Poehlein A."/>
            <person name="Schiel-Bengelsdorf B."/>
            <person name="Bengelsdorf F."/>
            <person name="Daniel R."/>
            <person name="Duerre P."/>
        </authorList>
    </citation>
    <scope>NUCLEOTIDE SEQUENCE [LARGE SCALE GENOMIC DNA]</scope>
    <source>
        <strain evidence="9 10">DSM 605</strain>
    </source>
</reference>
<dbReference type="InterPro" id="IPR004438">
    <property type="entry name" value="Peptidase_M3B"/>
</dbReference>
<name>A0A0J8DAT6_CLOCY</name>
<evidence type="ECO:0000256" key="3">
    <source>
        <dbReference type="ARBA" id="ARBA00022801"/>
    </source>
</evidence>
<dbReference type="OrthoDB" id="9766487at2"/>
<dbReference type="InterPro" id="IPR045090">
    <property type="entry name" value="Pept_M3A_M3B"/>
</dbReference>
<feature type="domain" description="Oligopeptidase F N-terminal" evidence="8">
    <location>
        <begin position="114"/>
        <end position="183"/>
    </location>
</feature>
<dbReference type="PATRIC" id="fig|1121307.3.peg.1030"/>
<comment type="similarity">
    <text evidence="6">Belongs to the peptidase M3B family.</text>
</comment>
<dbReference type="STRING" id="1121307.CLCY_2c01730"/>
<keyword evidence="3 6" id="KW-0378">Hydrolase</keyword>
<dbReference type="PANTHER" id="PTHR11804:SF84">
    <property type="entry name" value="SACCHAROLYSIN"/>
    <property type="match status" value="1"/>
</dbReference>
<dbReference type="Gene3D" id="1.10.1370.20">
    <property type="entry name" value="Oligoendopeptidase f, C-terminal domain"/>
    <property type="match status" value="1"/>
</dbReference>
<dbReference type="GO" id="GO:0004222">
    <property type="term" value="F:metalloendopeptidase activity"/>
    <property type="evidence" value="ECO:0007669"/>
    <property type="project" value="UniProtKB-UniRule"/>
</dbReference>
<dbReference type="Pfam" id="PF01432">
    <property type="entry name" value="Peptidase_M3"/>
    <property type="match status" value="1"/>
</dbReference>
<keyword evidence="2 6" id="KW-0479">Metal-binding</keyword>
<dbReference type="Pfam" id="PF08439">
    <property type="entry name" value="Peptidase_M3_N"/>
    <property type="match status" value="1"/>
</dbReference>
<dbReference type="PANTHER" id="PTHR11804">
    <property type="entry name" value="PROTEASE M3 THIMET OLIGOPEPTIDASE-RELATED"/>
    <property type="match status" value="1"/>
</dbReference>
<dbReference type="GO" id="GO:0006508">
    <property type="term" value="P:proteolysis"/>
    <property type="evidence" value="ECO:0007669"/>
    <property type="project" value="UniProtKB-KW"/>
</dbReference>
<sequence length="593" mass="68594">MLEVKERSAIEDKYKWDIDTIYSSKEDILRDKEKIDLLVNEIISLKGKILDSGENLYKVLWLSDEAERITGKILSFTFMKRDEDNSNSDNQNLASLGEKINVDVDSKLSFIVPEILSQGDEKIYNLIGAYEKLSLYKRLLDELIRKKKIVLSESEEKILSASQEVSLSFENIYKMLSYVDLKYPKIKDSKGDEFELNDSNYSTFIRSDDRVLRENAFKGMLGTYEGFKSTYGAILSSSIKKDVFYSKTRGFKSSLEASLFEDNIPVDVYKNVISTVSKGIPLLDEYIGIKKKELGLSEMHLYDLYAPTVKSSNTKVDFEKAKEMIKTSLNILGNDYKSILDEAFNNKWIDVYYNKGKYTGAYSWGSYDTKPYILLNYKEKLDDVLTLAHELGHSIHSYYSRKTQPYVYSSYTIFCAEVASITNECLMYLYLMETLKGEERRYVIDEFLESIRTTFFRQGMFAEFEMLSHGEADKDEALNGEELSKIWIDLYKKYYGNVCVIDKDISSEWARIPHFFDSFYVYKYATGLSAGISMAKSILENEENLNKYIEFLKSGGSDYSIELLKKAGVDFTTTKPLDDTLEMFKYLLDEYKK</sequence>
<dbReference type="EC" id="3.4.24.-" evidence="6"/>
<dbReference type="NCBIfam" id="TIGR00181">
    <property type="entry name" value="pepF"/>
    <property type="match status" value="1"/>
</dbReference>
<dbReference type="SUPFAM" id="SSF55486">
    <property type="entry name" value="Metalloproteases ('zincins'), catalytic domain"/>
    <property type="match status" value="1"/>
</dbReference>
<evidence type="ECO:0000256" key="1">
    <source>
        <dbReference type="ARBA" id="ARBA00022670"/>
    </source>
</evidence>
<comment type="cofactor">
    <cofactor evidence="6">
        <name>Zn(2+)</name>
        <dbReference type="ChEBI" id="CHEBI:29105"/>
    </cofactor>
    <text evidence="6">Binds 1 zinc ion.</text>
</comment>
<dbReference type="GO" id="GO:0046872">
    <property type="term" value="F:metal ion binding"/>
    <property type="evidence" value="ECO:0007669"/>
    <property type="project" value="UniProtKB-UniRule"/>
</dbReference>
<evidence type="ECO:0000256" key="2">
    <source>
        <dbReference type="ARBA" id="ARBA00022723"/>
    </source>
</evidence>
<dbReference type="Proteomes" id="UP000036756">
    <property type="component" value="Unassembled WGS sequence"/>
</dbReference>
<proteinExistence type="inferred from homology"/>
<protein>
    <recommendedName>
        <fullName evidence="6">Oligopeptidase F</fullName>
        <ecNumber evidence="6">3.4.24.-</ecNumber>
    </recommendedName>
</protein>
<dbReference type="EMBL" id="LFVU01000027">
    <property type="protein sequence ID" value="KMT21413.1"/>
    <property type="molecule type" value="Genomic_DNA"/>
</dbReference>
<dbReference type="AlphaFoldDB" id="A0A0J8DAT6"/>
<keyword evidence="10" id="KW-1185">Reference proteome</keyword>
<evidence type="ECO:0000256" key="5">
    <source>
        <dbReference type="ARBA" id="ARBA00023049"/>
    </source>
</evidence>
<dbReference type="CDD" id="cd09608">
    <property type="entry name" value="M3B_PepF"/>
    <property type="match status" value="1"/>
</dbReference>
<evidence type="ECO:0000313" key="10">
    <source>
        <dbReference type="Proteomes" id="UP000036756"/>
    </source>
</evidence>
<evidence type="ECO:0000256" key="6">
    <source>
        <dbReference type="RuleBase" id="RU368091"/>
    </source>
</evidence>
<evidence type="ECO:0000256" key="4">
    <source>
        <dbReference type="ARBA" id="ARBA00022833"/>
    </source>
</evidence>
<accession>A0A0J8DAT6</accession>
<comment type="caution">
    <text evidence="9">The sequence shown here is derived from an EMBL/GenBank/DDBJ whole genome shotgun (WGS) entry which is preliminary data.</text>
</comment>
<dbReference type="GO" id="GO:0006518">
    <property type="term" value="P:peptide metabolic process"/>
    <property type="evidence" value="ECO:0007669"/>
    <property type="project" value="TreeGrafter"/>
</dbReference>
<dbReference type="Gene3D" id="1.20.140.70">
    <property type="entry name" value="Oligopeptidase f, N-terminal domain"/>
    <property type="match status" value="1"/>
</dbReference>
<dbReference type="InterPro" id="IPR001567">
    <property type="entry name" value="Pept_M3A_M3B_dom"/>
</dbReference>
<feature type="domain" description="Peptidase M3A/M3B catalytic" evidence="7">
    <location>
        <begin position="205"/>
        <end position="582"/>
    </location>
</feature>
<dbReference type="RefSeq" id="WP_048570853.1">
    <property type="nucleotide sequence ID" value="NZ_LFVU01000027.1"/>
</dbReference>
<dbReference type="InterPro" id="IPR042088">
    <property type="entry name" value="OligoPept_F_C"/>
</dbReference>
<evidence type="ECO:0000313" key="9">
    <source>
        <dbReference type="EMBL" id="KMT21413.1"/>
    </source>
</evidence>
<dbReference type="Gene3D" id="1.10.287.830">
    <property type="entry name" value="putative peptidase helix hairpin domain like"/>
    <property type="match status" value="1"/>
</dbReference>
<comment type="function">
    <text evidence="6">Has oligopeptidase activity and degrades a variety of small bioactive peptides.</text>
</comment>
<keyword evidence="1 6" id="KW-0645">Protease</keyword>
<keyword evidence="4 6" id="KW-0862">Zinc</keyword>
<gene>
    <name evidence="9" type="ORF">CLCY_2c01730</name>
</gene>
<evidence type="ECO:0000259" key="7">
    <source>
        <dbReference type="Pfam" id="PF01432"/>
    </source>
</evidence>
<dbReference type="InterPro" id="IPR013647">
    <property type="entry name" value="OligopepF_N_dom"/>
</dbReference>
<keyword evidence="5 6" id="KW-0482">Metalloprotease</keyword>
<organism evidence="9 10">
    <name type="scientific">Clostridium cylindrosporum DSM 605</name>
    <dbReference type="NCBI Taxonomy" id="1121307"/>
    <lineage>
        <taxon>Bacteria</taxon>
        <taxon>Bacillati</taxon>
        <taxon>Bacillota</taxon>
        <taxon>Clostridia</taxon>
        <taxon>Eubacteriales</taxon>
        <taxon>Clostridiaceae</taxon>
        <taxon>Clostridium</taxon>
    </lineage>
</organism>